<accession>A0ABS1E2Q7</accession>
<evidence type="ECO:0000256" key="8">
    <source>
        <dbReference type="PROSITE-ProRule" id="PRU01360"/>
    </source>
</evidence>
<dbReference type="Proteomes" id="UP000738126">
    <property type="component" value="Unassembled WGS sequence"/>
</dbReference>
<dbReference type="Gene3D" id="2.170.130.10">
    <property type="entry name" value="TonB-dependent receptor, plug domain"/>
    <property type="match status" value="1"/>
</dbReference>
<keyword evidence="13" id="KW-1185">Reference proteome</keyword>
<dbReference type="PROSITE" id="PS52016">
    <property type="entry name" value="TONB_DEPENDENT_REC_3"/>
    <property type="match status" value="1"/>
</dbReference>
<proteinExistence type="inferred from homology"/>
<dbReference type="PANTHER" id="PTHR30069">
    <property type="entry name" value="TONB-DEPENDENT OUTER MEMBRANE RECEPTOR"/>
    <property type="match status" value="1"/>
</dbReference>
<keyword evidence="6 8" id="KW-0472">Membrane</keyword>
<feature type="chain" id="PRO_5045362511" evidence="10">
    <location>
        <begin position="25"/>
        <end position="682"/>
    </location>
</feature>
<evidence type="ECO:0000313" key="13">
    <source>
        <dbReference type="Proteomes" id="UP000738126"/>
    </source>
</evidence>
<evidence type="ECO:0000256" key="3">
    <source>
        <dbReference type="ARBA" id="ARBA00022448"/>
    </source>
</evidence>
<feature type="region of interest" description="Disordered" evidence="9">
    <location>
        <begin position="26"/>
        <end position="77"/>
    </location>
</feature>
<dbReference type="RefSeq" id="WP_200255718.1">
    <property type="nucleotide sequence ID" value="NZ_NRSH01000002.1"/>
</dbReference>
<evidence type="ECO:0000256" key="6">
    <source>
        <dbReference type="ARBA" id="ARBA00023136"/>
    </source>
</evidence>
<evidence type="ECO:0000256" key="9">
    <source>
        <dbReference type="SAM" id="MobiDB-lite"/>
    </source>
</evidence>
<sequence length="682" mass="74953">MLHPPTGRLTGALLAAAATVPAAAADDGSELSSTSLSPVRVEAGGDPLERGTGREELQRRQASSSAEVFRGEASAEVGGGSRNAQRLYLRGVESSNLNVTVDGARQGRDLHQHRGGLTGIDPALLKAVEIDPRPAADQGPGALGGAVRFKTVDAQDLLAPGEDTGARLSAGYASADDAERGSTTLFGRLGNDWGALAHIGATNRDDYRVGGGGTMPYSGGRDRDYLVRLSRTPASGHQLRLGAQRNTFEGDHPYGSWGSDFGDPRETLKLEPVGQEQRRETWTAEHRYRPANSLVDWRARIYRNDKRLERQDDNTAIRAVEYGGDLRNTFTLEAGAARHRLTVGLDYYTEDGRIEQADGPRLSHRSRNLGAFLQDRMRWERLRLSAGVRLDDYSTDLVEQELDGDAVSPNLSAELDLAAGWTAFAGYGEAVNGAGTLPIGWLQFIDAENTNLNDGEPFQAEESQRREGGLRYQGRDLLTARDRLELEATLFETRIEHSIERNDPWGSPLSPKARDKNDGDPLIGEIRNRPDPVRLRGYELRAAWGAGAYDTRVSFMSAEAVDDDGEPVGVSRRLGGAGGDRLVWDQRWAVHETLTLGYTLTWVDDYTDVPDDEPERDGYHLHDVQAQWRPWADERLTLALAVNNLLDEQYATHTSLAVEEDGEFHIREEPGRDVRVTGTLRF</sequence>
<dbReference type="InterPro" id="IPR039426">
    <property type="entry name" value="TonB-dep_rcpt-like"/>
</dbReference>
<feature type="signal peptide" evidence="10">
    <location>
        <begin position="1"/>
        <end position="24"/>
    </location>
</feature>
<dbReference type="Gene3D" id="2.40.170.20">
    <property type="entry name" value="TonB-dependent receptor, beta-barrel domain"/>
    <property type="match status" value="1"/>
</dbReference>
<keyword evidence="3 8" id="KW-0813">Transport</keyword>
<feature type="region of interest" description="Disordered" evidence="9">
    <location>
        <begin position="502"/>
        <end position="528"/>
    </location>
</feature>
<evidence type="ECO:0000256" key="10">
    <source>
        <dbReference type="SAM" id="SignalP"/>
    </source>
</evidence>
<evidence type="ECO:0000256" key="4">
    <source>
        <dbReference type="ARBA" id="ARBA00022452"/>
    </source>
</evidence>
<keyword evidence="4 8" id="KW-1134">Transmembrane beta strand</keyword>
<dbReference type="InterPro" id="IPR036942">
    <property type="entry name" value="Beta-barrel_TonB_sf"/>
</dbReference>
<comment type="caution">
    <text evidence="12">The sequence shown here is derived from an EMBL/GenBank/DDBJ whole genome shotgun (WGS) entry which is preliminary data.</text>
</comment>
<dbReference type="InterPro" id="IPR037066">
    <property type="entry name" value="Plug_dom_sf"/>
</dbReference>
<gene>
    <name evidence="12" type="ORF">CKO13_00380</name>
</gene>
<evidence type="ECO:0000256" key="1">
    <source>
        <dbReference type="ARBA" id="ARBA00004571"/>
    </source>
</evidence>
<evidence type="ECO:0000259" key="11">
    <source>
        <dbReference type="Pfam" id="PF07715"/>
    </source>
</evidence>
<dbReference type="Pfam" id="PF07715">
    <property type="entry name" value="Plug"/>
    <property type="match status" value="1"/>
</dbReference>
<keyword evidence="10" id="KW-0732">Signal</keyword>
<reference evidence="12 13" key="1">
    <citation type="journal article" date="2020" name="Microorganisms">
        <title>Osmotic Adaptation and Compatible Solute Biosynthesis of Phototrophic Bacteria as Revealed from Genome Analyses.</title>
        <authorList>
            <person name="Imhoff J.F."/>
            <person name="Rahn T."/>
            <person name="Kunzel S."/>
            <person name="Keller A."/>
            <person name="Neulinger S.C."/>
        </authorList>
    </citation>
    <scope>NUCLEOTIDE SEQUENCE [LARGE SCALE GENOMIC DNA]</scope>
    <source>
        <strain evidence="12 13">DSM 15116</strain>
    </source>
</reference>
<name>A0ABS1E2Q7_9GAMM</name>
<feature type="domain" description="TonB-dependent receptor plug" evidence="11">
    <location>
        <begin position="54"/>
        <end position="146"/>
    </location>
</feature>
<evidence type="ECO:0000313" key="12">
    <source>
        <dbReference type="EMBL" id="MBK1725507.1"/>
    </source>
</evidence>
<keyword evidence="7 8" id="KW-0998">Cell outer membrane</keyword>
<dbReference type="EMBL" id="NRSH01000002">
    <property type="protein sequence ID" value="MBK1725507.1"/>
    <property type="molecule type" value="Genomic_DNA"/>
</dbReference>
<evidence type="ECO:0000256" key="2">
    <source>
        <dbReference type="ARBA" id="ARBA00009810"/>
    </source>
</evidence>
<evidence type="ECO:0000256" key="5">
    <source>
        <dbReference type="ARBA" id="ARBA00022692"/>
    </source>
</evidence>
<organism evidence="12 13">
    <name type="scientific">Halorhodospira neutriphila</name>
    <dbReference type="NCBI Taxonomy" id="168379"/>
    <lineage>
        <taxon>Bacteria</taxon>
        <taxon>Pseudomonadati</taxon>
        <taxon>Pseudomonadota</taxon>
        <taxon>Gammaproteobacteria</taxon>
        <taxon>Chromatiales</taxon>
        <taxon>Ectothiorhodospiraceae</taxon>
        <taxon>Halorhodospira</taxon>
    </lineage>
</organism>
<comment type="subcellular location">
    <subcellularLocation>
        <location evidence="1 8">Cell outer membrane</location>
        <topology evidence="1 8">Multi-pass membrane protein</topology>
    </subcellularLocation>
</comment>
<feature type="compositionally biased region" description="Basic and acidic residues" evidence="9">
    <location>
        <begin position="47"/>
        <end position="59"/>
    </location>
</feature>
<dbReference type="InterPro" id="IPR012910">
    <property type="entry name" value="Plug_dom"/>
</dbReference>
<dbReference type="CDD" id="cd01347">
    <property type="entry name" value="ligand_gated_channel"/>
    <property type="match status" value="1"/>
</dbReference>
<evidence type="ECO:0000256" key="7">
    <source>
        <dbReference type="ARBA" id="ARBA00023237"/>
    </source>
</evidence>
<protein>
    <submittedName>
        <fullName evidence="12">Ligand-gated channel protein</fullName>
    </submittedName>
</protein>
<dbReference type="PANTHER" id="PTHR30069:SF41">
    <property type="entry name" value="HEME_HEMOPEXIN UTILIZATION PROTEIN C"/>
    <property type="match status" value="1"/>
</dbReference>
<dbReference type="SUPFAM" id="SSF56935">
    <property type="entry name" value="Porins"/>
    <property type="match status" value="1"/>
</dbReference>
<keyword evidence="5 8" id="KW-0812">Transmembrane</keyword>
<comment type="similarity">
    <text evidence="2 8">Belongs to the TonB-dependent receptor family.</text>
</comment>